<gene>
    <name evidence="1" type="ORF">ABLV49_25525</name>
</gene>
<reference evidence="1" key="1">
    <citation type="submission" date="2024-05" db="EMBL/GenBank/DDBJ databases">
        <authorList>
            <person name="Bunk B."/>
            <person name="Swiderski J."/>
            <person name="Sproer C."/>
            <person name="Thiel V."/>
        </authorList>
    </citation>
    <scope>NUCLEOTIDE SEQUENCE</scope>
    <source>
        <strain evidence="1">DSM 17735</strain>
        <plasmid evidence="1">p4</plasmid>
    </source>
</reference>
<keyword evidence="1" id="KW-0614">Plasmid</keyword>
<protein>
    <recommendedName>
        <fullName evidence="2">Immunity protein 63 domain-containing protein</fullName>
    </recommendedName>
</protein>
<organism evidence="1">
    <name type="scientific">Polaromonas hydrogenivorans</name>
    <dbReference type="NCBI Taxonomy" id="335476"/>
    <lineage>
        <taxon>Bacteria</taxon>
        <taxon>Pseudomonadati</taxon>
        <taxon>Pseudomonadota</taxon>
        <taxon>Betaproteobacteria</taxon>
        <taxon>Burkholderiales</taxon>
        <taxon>Comamonadaceae</taxon>
        <taxon>Polaromonas</taxon>
    </lineage>
</organism>
<geneLocation type="plasmid" evidence="1">
    <name>p4</name>
</geneLocation>
<dbReference type="RefSeq" id="WP_349283171.1">
    <property type="nucleotide sequence ID" value="NZ_CBCSCU010000041.1"/>
</dbReference>
<evidence type="ECO:0000313" key="1">
    <source>
        <dbReference type="EMBL" id="XBP73163.1"/>
    </source>
</evidence>
<accession>A0AAU7M1Y2</accession>
<evidence type="ECO:0008006" key="2">
    <source>
        <dbReference type="Google" id="ProtNLM"/>
    </source>
</evidence>
<dbReference type="EMBL" id="CP157679">
    <property type="protein sequence ID" value="XBP73163.1"/>
    <property type="molecule type" value="Genomic_DNA"/>
</dbReference>
<sequence>MTKQIDFEKIITDGLNNIPDADIDEYQLIGGTFEVYEDISGHVYFHAETLRSKGWLAKQFPSLAELLKPKFDHGDSMQIAFRTVHTYDCMLSPEEFKKNLLQNLPKLLAEMSRMNIGRVLEDRDLYKNLISNYLKLRR</sequence>
<name>A0AAU7M1Y2_9BURK</name>
<dbReference type="AlphaFoldDB" id="A0AAU7M1Y2"/>
<proteinExistence type="predicted"/>